<evidence type="ECO:0000256" key="1">
    <source>
        <dbReference type="SAM" id="SignalP"/>
    </source>
</evidence>
<proteinExistence type="predicted"/>
<evidence type="ECO:0000259" key="2">
    <source>
        <dbReference type="Pfam" id="PF06439"/>
    </source>
</evidence>
<reference evidence="3 4" key="1">
    <citation type="submission" date="2024-04" db="EMBL/GenBank/DDBJ databases">
        <title>Luteolibacter sp. isolated from soil.</title>
        <authorList>
            <person name="An J."/>
        </authorList>
    </citation>
    <scope>NUCLEOTIDE SEQUENCE [LARGE SCALE GENOMIC DNA]</scope>
    <source>
        <strain evidence="3 4">Y139</strain>
    </source>
</reference>
<dbReference type="Gene3D" id="2.60.120.560">
    <property type="entry name" value="Exo-inulinase, domain 1"/>
    <property type="match status" value="1"/>
</dbReference>
<keyword evidence="1" id="KW-0732">Signal</keyword>
<dbReference type="EMBL" id="JBBUKT010000007">
    <property type="protein sequence ID" value="MEK7952328.1"/>
    <property type="molecule type" value="Genomic_DNA"/>
</dbReference>
<evidence type="ECO:0000313" key="4">
    <source>
        <dbReference type="Proteomes" id="UP001371305"/>
    </source>
</evidence>
<accession>A0ABU9AXR1</accession>
<feature type="chain" id="PRO_5045885658" evidence="1">
    <location>
        <begin position="23"/>
        <end position="227"/>
    </location>
</feature>
<sequence>MKPASLMPLVALVSFVATPSLSADPANPYPGCTRIFNGKDFDGWVAEPSTWSIVDGAMRGVGGTSRLAYTKADYGSFRLIFTSRMDPVNNDHPGILFWGDRPEDPAKPKIDNAGWLQFMPPFGGMWNYHPPQHCNLLHQDLAKGPRDSEKWHVTEMLCNLEKGTLRAAVDGVEIVRYQHPTPAERKDPETRIIAGPIGMFRHGGGASEYKEIYVEADPKEDKLITVK</sequence>
<feature type="signal peptide" evidence="1">
    <location>
        <begin position="1"/>
        <end position="22"/>
    </location>
</feature>
<dbReference type="Proteomes" id="UP001371305">
    <property type="component" value="Unassembled WGS sequence"/>
</dbReference>
<evidence type="ECO:0000313" key="3">
    <source>
        <dbReference type="EMBL" id="MEK7952328.1"/>
    </source>
</evidence>
<comment type="caution">
    <text evidence="3">The sequence shown here is derived from an EMBL/GenBank/DDBJ whole genome shotgun (WGS) entry which is preliminary data.</text>
</comment>
<feature type="domain" description="3-keto-alpha-glucoside-1,2-lyase/3-keto-2-hydroxy-glucal hydratase" evidence="2">
    <location>
        <begin position="33"/>
        <end position="214"/>
    </location>
</feature>
<dbReference type="InterPro" id="IPR010496">
    <property type="entry name" value="AL/BT2_dom"/>
</dbReference>
<dbReference type="Pfam" id="PF06439">
    <property type="entry name" value="3keto-disac_hyd"/>
    <property type="match status" value="1"/>
</dbReference>
<name>A0ABU9AXR1_9BACT</name>
<gene>
    <name evidence="3" type="ORF">WKV53_17590</name>
</gene>
<organism evidence="3 4">
    <name type="scientific">Luteolibacter soli</name>
    <dbReference type="NCBI Taxonomy" id="3135280"/>
    <lineage>
        <taxon>Bacteria</taxon>
        <taxon>Pseudomonadati</taxon>
        <taxon>Verrucomicrobiota</taxon>
        <taxon>Verrucomicrobiia</taxon>
        <taxon>Verrucomicrobiales</taxon>
        <taxon>Verrucomicrobiaceae</taxon>
        <taxon>Luteolibacter</taxon>
    </lineage>
</organism>
<protein>
    <submittedName>
        <fullName evidence="3">DUF1080 domain-containing protein</fullName>
    </submittedName>
</protein>
<keyword evidence="4" id="KW-1185">Reference proteome</keyword>
<dbReference type="RefSeq" id="WP_341406086.1">
    <property type="nucleotide sequence ID" value="NZ_JBBUKT010000007.1"/>
</dbReference>